<dbReference type="STRING" id="1423739.FC85_GL000184"/>
<sequence>MTAVALGTAVSFSVFTASTAQASSKPIHITSNKKLTSNPQTRNVTFTGKSALYTKPDFENSSIMIADKKQLSQLAKSNSSADNFIASKVATTNKGTVYYKVKSYSGSYSGWIYGGKTIGKFNGGLSTFQTFTTTQPSPDLTQYNYTIAAPGLSNDGKTITYQSPINTQYGIGKAIGDSVTYKNASFKIDQTGTRTREGDTWVHITAIDPANSKANGWISYKGLAQAESPIPDNAVRIDLVNTDGKLIRYINYTKSGAQKGQPLGVSDNLSYLLNLDDQANIQAKIRDALKGTGYSLEALTANQTGYLAAATFGSKTSLTLTKSDPIASDAIRVNITNDNNAVVASFDYQKAGEQPGQSLGSITSGSNQLSQDDQSALQTNINTALNKSNYQLSKLSADQLSDLANARFGDSVYLKATTGSGAIADNAVRINFVDAASKKVIKSVDYVNTDADDPAKKGATLGTQSNGAWVLADEDVTGITALAKTNLSGTGYGLTGDKLSATQQATLGAAKFGSSVNIDVNSTNSGKGSSLVPYGYNSNAASSDSRQMAATTDQYVNASWEFTGTDNDEPYYSKLSATQIANLNDSDKAKLTSSLSQASDADLTKINDEFRSAATLQYINPGSLTLSNDSQNGTNLTAETIMAYLNGKTELATLQSPKYPVFQKNNDGTVTINWQTIQYHASHADNGISGNRVKVYYTYSD</sequence>
<feature type="chain" id="PRO_5006410388" description="Surface layer protein SlpB" evidence="1">
    <location>
        <begin position="23"/>
        <end position="701"/>
    </location>
</feature>
<evidence type="ECO:0000313" key="3">
    <source>
        <dbReference type="Proteomes" id="UP000052013"/>
    </source>
</evidence>
<dbReference type="EMBL" id="AZEY01000068">
    <property type="protein sequence ID" value="KRL65359.1"/>
    <property type="molecule type" value="Genomic_DNA"/>
</dbReference>
<organism evidence="2 3">
    <name type="scientific">Lentilactobacillus diolivorans DSM 14421</name>
    <dbReference type="NCBI Taxonomy" id="1423739"/>
    <lineage>
        <taxon>Bacteria</taxon>
        <taxon>Bacillati</taxon>
        <taxon>Bacillota</taxon>
        <taxon>Bacilli</taxon>
        <taxon>Lactobacillales</taxon>
        <taxon>Lactobacillaceae</taxon>
        <taxon>Lentilactobacillus</taxon>
    </lineage>
</organism>
<name>A0A0R1S8R4_9LACO</name>
<gene>
    <name evidence="2" type="ORF">FC85_GL000184</name>
</gene>
<evidence type="ECO:0008006" key="4">
    <source>
        <dbReference type="Google" id="ProtNLM"/>
    </source>
</evidence>
<dbReference type="PATRIC" id="fig|1423739.3.peg.193"/>
<evidence type="ECO:0000256" key="1">
    <source>
        <dbReference type="SAM" id="SignalP"/>
    </source>
</evidence>
<reference evidence="2 3" key="1">
    <citation type="journal article" date="2015" name="Genome Announc.">
        <title>Expanding the biotechnology potential of lactobacilli through comparative genomics of 213 strains and associated genera.</title>
        <authorList>
            <person name="Sun Z."/>
            <person name="Harris H.M."/>
            <person name="McCann A."/>
            <person name="Guo C."/>
            <person name="Argimon S."/>
            <person name="Zhang W."/>
            <person name="Yang X."/>
            <person name="Jeffery I.B."/>
            <person name="Cooney J.C."/>
            <person name="Kagawa T.F."/>
            <person name="Liu W."/>
            <person name="Song Y."/>
            <person name="Salvetti E."/>
            <person name="Wrobel A."/>
            <person name="Rasinkangas P."/>
            <person name="Parkhill J."/>
            <person name="Rea M.C."/>
            <person name="O'Sullivan O."/>
            <person name="Ritari J."/>
            <person name="Douillard F.P."/>
            <person name="Paul Ross R."/>
            <person name="Yang R."/>
            <person name="Briner A.E."/>
            <person name="Felis G.E."/>
            <person name="de Vos W.M."/>
            <person name="Barrangou R."/>
            <person name="Klaenhammer T.R."/>
            <person name="Caufield P.W."/>
            <person name="Cui Y."/>
            <person name="Zhang H."/>
            <person name="O'Toole P.W."/>
        </authorList>
    </citation>
    <scope>NUCLEOTIDE SEQUENCE [LARGE SCALE GENOMIC DNA]</scope>
    <source>
        <strain evidence="2 3">DSM 14421</strain>
    </source>
</reference>
<proteinExistence type="predicted"/>
<feature type="signal peptide" evidence="1">
    <location>
        <begin position="1"/>
        <end position="22"/>
    </location>
</feature>
<dbReference type="Proteomes" id="UP000052013">
    <property type="component" value="Unassembled WGS sequence"/>
</dbReference>
<accession>A0A0R1S8R4</accession>
<dbReference type="AlphaFoldDB" id="A0A0R1S8R4"/>
<comment type="caution">
    <text evidence="2">The sequence shown here is derived from an EMBL/GenBank/DDBJ whole genome shotgun (WGS) entry which is preliminary data.</text>
</comment>
<evidence type="ECO:0000313" key="2">
    <source>
        <dbReference type="EMBL" id="KRL65359.1"/>
    </source>
</evidence>
<protein>
    <recommendedName>
        <fullName evidence="4">Surface layer protein SlpB</fullName>
    </recommendedName>
</protein>
<keyword evidence="1" id="KW-0732">Signal</keyword>